<accession>A0ABU1TBA6</accession>
<evidence type="ECO:0000313" key="9">
    <source>
        <dbReference type="Proteomes" id="UP001247620"/>
    </source>
</evidence>
<evidence type="ECO:0000313" key="8">
    <source>
        <dbReference type="EMBL" id="MDR6942678.1"/>
    </source>
</evidence>
<dbReference type="Pfam" id="PF00486">
    <property type="entry name" value="Trans_reg_C"/>
    <property type="match status" value="1"/>
</dbReference>
<organism evidence="8 9">
    <name type="scientific">Mucilaginibacter pocheonensis</name>
    <dbReference type="NCBI Taxonomy" id="398050"/>
    <lineage>
        <taxon>Bacteria</taxon>
        <taxon>Pseudomonadati</taxon>
        <taxon>Bacteroidota</taxon>
        <taxon>Sphingobacteriia</taxon>
        <taxon>Sphingobacteriales</taxon>
        <taxon>Sphingobacteriaceae</taxon>
        <taxon>Mucilaginibacter</taxon>
    </lineage>
</organism>
<evidence type="ECO:0000256" key="3">
    <source>
        <dbReference type="ARBA" id="ARBA00023125"/>
    </source>
</evidence>
<dbReference type="PROSITE" id="PS50110">
    <property type="entry name" value="RESPONSE_REGULATORY"/>
    <property type="match status" value="1"/>
</dbReference>
<evidence type="ECO:0000256" key="1">
    <source>
        <dbReference type="ARBA" id="ARBA00022553"/>
    </source>
</evidence>
<keyword evidence="2" id="KW-0902">Two-component regulatory system</keyword>
<evidence type="ECO:0000256" key="2">
    <source>
        <dbReference type="ARBA" id="ARBA00023012"/>
    </source>
</evidence>
<dbReference type="InterPro" id="IPR011006">
    <property type="entry name" value="CheY-like_superfamily"/>
</dbReference>
<feature type="domain" description="Response regulatory" evidence="6">
    <location>
        <begin position="4"/>
        <end position="118"/>
    </location>
</feature>
<dbReference type="Pfam" id="PF00072">
    <property type="entry name" value="Response_reg"/>
    <property type="match status" value="1"/>
</dbReference>
<comment type="caution">
    <text evidence="8">The sequence shown here is derived from an EMBL/GenBank/DDBJ whole genome shotgun (WGS) entry which is preliminary data.</text>
</comment>
<reference evidence="8 9" key="1">
    <citation type="submission" date="2023-07" db="EMBL/GenBank/DDBJ databases">
        <title>Sorghum-associated microbial communities from plants grown in Nebraska, USA.</title>
        <authorList>
            <person name="Schachtman D."/>
        </authorList>
    </citation>
    <scope>NUCLEOTIDE SEQUENCE [LARGE SCALE GENOMIC DNA]</scope>
    <source>
        <strain evidence="8 9">3262</strain>
    </source>
</reference>
<dbReference type="EMBL" id="JAVDUU010000002">
    <property type="protein sequence ID" value="MDR6942678.1"/>
    <property type="molecule type" value="Genomic_DNA"/>
</dbReference>
<dbReference type="InterPro" id="IPR001789">
    <property type="entry name" value="Sig_transdc_resp-reg_receiver"/>
</dbReference>
<dbReference type="InterPro" id="IPR016032">
    <property type="entry name" value="Sig_transdc_resp-reg_C-effctor"/>
</dbReference>
<evidence type="ECO:0000259" key="7">
    <source>
        <dbReference type="PROSITE" id="PS51755"/>
    </source>
</evidence>
<name>A0ABU1TBA6_9SPHI</name>
<dbReference type="PANTHER" id="PTHR48111:SF40">
    <property type="entry name" value="PHOSPHATE REGULON TRANSCRIPTIONAL REGULATORY PROTEIN PHOB"/>
    <property type="match status" value="1"/>
</dbReference>
<dbReference type="Proteomes" id="UP001247620">
    <property type="component" value="Unassembled WGS sequence"/>
</dbReference>
<protein>
    <submittedName>
        <fullName evidence="8">DNA-binding response OmpR family regulator</fullName>
    </submittedName>
</protein>
<dbReference type="RefSeq" id="WP_310096111.1">
    <property type="nucleotide sequence ID" value="NZ_JAVDUU010000002.1"/>
</dbReference>
<dbReference type="Gene3D" id="1.10.10.10">
    <property type="entry name" value="Winged helix-like DNA-binding domain superfamily/Winged helix DNA-binding domain"/>
    <property type="match status" value="1"/>
</dbReference>
<feature type="domain" description="OmpR/PhoB-type" evidence="7">
    <location>
        <begin position="133"/>
        <end position="230"/>
    </location>
</feature>
<proteinExistence type="predicted"/>
<dbReference type="SUPFAM" id="SSF46894">
    <property type="entry name" value="C-terminal effector domain of the bipartite response regulators"/>
    <property type="match status" value="1"/>
</dbReference>
<dbReference type="GO" id="GO:0003677">
    <property type="term" value="F:DNA binding"/>
    <property type="evidence" value="ECO:0007669"/>
    <property type="project" value="UniProtKB-KW"/>
</dbReference>
<dbReference type="CDD" id="cd00383">
    <property type="entry name" value="trans_reg_C"/>
    <property type="match status" value="1"/>
</dbReference>
<dbReference type="SUPFAM" id="SSF52172">
    <property type="entry name" value="CheY-like"/>
    <property type="match status" value="1"/>
</dbReference>
<dbReference type="Gene3D" id="3.40.50.2300">
    <property type="match status" value="1"/>
</dbReference>
<keyword evidence="1 4" id="KW-0597">Phosphoprotein</keyword>
<keyword evidence="9" id="KW-1185">Reference proteome</keyword>
<evidence type="ECO:0000259" key="6">
    <source>
        <dbReference type="PROSITE" id="PS50110"/>
    </source>
</evidence>
<dbReference type="InterPro" id="IPR039420">
    <property type="entry name" value="WalR-like"/>
</dbReference>
<feature type="DNA-binding region" description="OmpR/PhoB-type" evidence="5">
    <location>
        <begin position="133"/>
        <end position="230"/>
    </location>
</feature>
<sequence>MNSKILYVEDEPFISQIVSEGLVSSGFVVKTVADGNLVMDAVREFIPDICVMDIMLPSIDGYALTAAIRKINPHIPIIFVSAKPLTEDVVRGFKTGGNDYLRKPFSMDELLVRIESLLARFNNSFPVDSGKEDGMYEFANCRFDATHQQLRTPLSTYLLSFKEAALLELLLQRKNDVLERQEVLLKIWNEDSYYNTRSMDVFMAHLRKLLKDDPDVQILSLRGVGYKLIC</sequence>
<dbReference type="CDD" id="cd17574">
    <property type="entry name" value="REC_OmpR"/>
    <property type="match status" value="1"/>
</dbReference>
<feature type="modified residue" description="4-aspartylphosphate" evidence="4">
    <location>
        <position position="53"/>
    </location>
</feature>
<evidence type="ECO:0000256" key="5">
    <source>
        <dbReference type="PROSITE-ProRule" id="PRU01091"/>
    </source>
</evidence>
<gene>
    <name evidence="8" type="ORF">J2W55_002520</name>
</gene>
<dbReference type="PROSITE" id="PS51755">
    <property type="entry name" value="OMPR_PHOB"/>
    <property type="match status" value="1"/>
</dbReference>
<evidence type="ECO:0000256" key="4">
    <source>
        <dbReference type="PROSITE-ProRule" id="PRU00169"/>
    </source>
</evidence>
<dbReference type="PANTHER" id="PTHR48111">
    <property type="entry name" value="REGULATOR OF RPOS"/>
    <property type="match status" value="1"/>
</dbReference>
<dbReference type="InterPro" id="IPR036388">
    <property type="entry name" value="WH-like_DNA-bd_sf"/>
</dbReference>
<dbReference type="SMART" id="SM00862">
    <property type="entry name" value="Trans_reg_C"/>
    <property type="match status" value="1"/>
</dbReference>
<dbReference type="InterPro" id="IPR001867">
    <property type="entry name" value="OmpR/PhoB-type_DNA-bd"/>
</dbReference>
<dbReference type="SMART" id="SM00448">
    <property type="entry name" value="REC"/>
    <property type="match status" value="1"/>
</dbReference>
<keyword evidence="3 5" id="KW-0238">DNA-binding</keyword>